<evidence type="ECO:0000256" key="1">
    <source>
        <dbReference type="ARBA" id="ARBA00022605"/>
    </source>
</evidence>
<dbReference type="InterPro" id="IPR056179">
    <property type="entry name" value="DHQS_C"/>
</dbReference>
<reference evidence="5" key="1">
    <citation type="submission" date="2019-02" db="EMBL/GenBank/DDBJ databases">
        <authorList>
            <person name="Gruber-Vodicka R. H."/>
            <person name="Seah K. B. B."/>
        </authorList>
    </citation>
    <scope>NUCLEOTIDE SEQUENCE</scope>
    <source>
        <strain evidence="4">BECK_BZ163</strain>
        <strain evidence="6">BECK_BZ164</strain>
        <strain evidence="5">BECK_BZ165</strain>
    </source>
</reference>
<accession>A0A450SCW9</accession>
<keyword evidence="2" id="KW-0057">Aromatic amino acid biosynthesis</keyword>
<dbReference type="InterPro" id="IPR002812">
    <property type="entry name" value="DHQS"/>
</dbReference>
<dbReference type="EMBL" id="CAADFL010000602">
    <property type="protein sequence ID" value="VFK19194.1"/>
    <property type="molecule type" value="Genomic_DNA"/>
</dbReference>
<protein>
    <submittedName>
        <fullName evidence="5">3-dehydroquinate synthase II</fullName>
    </submittedName>
</protein>
<dbReference type="GO" id="GO:0016491">
    <property type="term" value="F:oxidoreductase activity"/>
    <property type="evidence" value="ECO:0007669"/>
    <property type="project" value="InterPro"/>
</dbReference>
<name>A0A450SCW9_9GAMM</name>
<feature type="domain" description="3-dehydroquinate synthase C-terminal" evidence="3">
    <location>
        <begin position="13"/>
        <end position="184"/>
    </location>
</feature>
<organism evidence="5">
    <name type="scientific">Candidatus Kentrum sp. FM</name>
    <dbReference type="NCBI Taxonomy" id="2126340"/>
    <lineage>
        <taxon>Bacteria</taxon>
        <taxon>Pseudomonadati</taxon>
        <taxon>Pseudomonadota</taxon>
        <taxon>Gammaproteobacteria</taxon>
        <taxon>Candidatus Kentrum</taxon>
    </lineage>
</organism>
<dbReference type="EMBL" id="CAADFA010000083">
    <property type="protein sequence ID" value="VFJ50327.1"/>
    <property type="molecule type" value="Genomic_DNA"/>
</dbReference>
<evidence type="ECO:0000313" key="6">
    <source>
        <dbReference type="EMBL" id="VFK19194.1"/>
    </source>
</evidence>
<evidence type="ECO:0000259" key="3">
    <source>
        <dbReference type="Pfam" id="PF26558"/>
    </source>
</evidence>
<dbReference type="PANTHER" id="PTHR33563:SF1">
    <property type="entry name" value="3-DEHYDROQUINATE SYNTHASE"/>
    <property type="match status" value="1"/>
</dbReference>
<dbReference type="GO" id="GO:0009073">
    <property type="term" value="P:aromatic amino acid family biosynthetic process"/>
    <property type="evidence" value="ECO:0007669"/>
    <property type="project" value="UniProtKB-KW"/>
</dbReference>
<sequence length="184" mass="20495">MRVLEMSSIECCEVTLIKPVGEGLRVCIDFIDALSPREGVMVGNTGHGYIMVLSENVSTETYPARPFRVNAGAIHQYLLLQGGKTCYLSELNAGDNVPVFSVDKERPISVGRIKIERRELLRIECKVSDKILSSTMQASDSVHFFCEDKTVDVISLNVGDKIACCIDNPGRHLGERRNEYIDEK</sequence>
<evidence type="ECO:0000313" key="4">
    <source>
        <dbReference type="EMBL" id="VFJ49649.1"/>
    </source>
</evidence>
<dbReference type="GO" id="GO:0008652">
    <property type="term" value="P:amino acid biosynthetic process"/>
    <property type="evidence" value="ECO:0007669"/>
    <property type="project" value="UniProtKB-KW"/>
</dbReference>
<proteinExistence type="predicted"/>
<dbReference type="AlphaFoldDB" id="A0A450SCW9"/>
<gene>
    <name evidence="4" type="ORF">BECKFM1743A_GA0114220_100746</name>
    <name evidence="6" type="ORF">BECKFM1743B_GA0114221_106023</name>
    <name evidence="5" type="ORF">BECKFM1743C_GA0114222_100837</name>
</gene>
<evidence type="ECO:0000313" key="5">
    <source>
        <dbReference type="EMBL" id="VFJ50327.1"/>
    </source>
</evidence>
<dbReference type="Pfam" id="PF26558">
    <property type="entry name" value="DHQS_2nd"/>
    <property type="match status" value="1"/>
</dbReference>
<evidence type="ECO:0000256" key="2">
    <source>
        <dbReference type="ARBA" id="ARBA00023141"/>
    </source>
</evidence>
<dbReference type="PANTHER" id="PTHR33563">
    <property type="match status" value="1"/>
</dbReference>
<dbReference type="EMBL" id="CAADEZ010000074">
    <property type="protein sequence ID" value="VFJ49649.1"/>
    <property type="molecule type" value="Genomic_DNA"/>
</dbReference>
<dbReference type="GO" id="GO:0003856">
    <property type="term" value="F:3-dehydroquinate synthase activity"/>
    <property type="evidence" value="ECO:0007669"/>
    <property type="project" value="InterPro"/>
</dbReference>
<keyword evidence="1" id="KW-0028">Amino-acid biosynthesis</keyword>